<evidence type="ECO:0000313" key="1">
    <source>
        <dbReference type="EMBL" id="ESR33676.1"/>
    </source>
</evidence>
<organism evidence="1 2">
    <name type="scientific">Citrus clementina</name>
    <name type="common">Clementine</name>
    <name type="synonym">Citrus deliciosa x Citrus sinensis</name>
    <dbReference type="NCBI Taxonomy" id="85681"/>
    <lineage>
        <taxon>Eukaryota</taxon>
        <taxon>Viridiplantae</taxon>
        <taxon>Streptophyta</taxon>
        <taxon>Embryophyta</taxon>
        <taxon>Tracheophyta</taxon>
        <taxon>Spermatophyta</taxon>
        <taxon>Magnoliopsida</taxon>
        <taxon>eudicotyledons</taxon>
        <taxon>Gunneridae</taxon>
        <taxon>Pentapetalae</taxon>
        <taxon>rosids</taxon>
        <taxon>malvids</taxon>
        <taxon>Sapindales</taxon>
        <taxon>Rutaceae</taxon>
        <taxon>Aurantioideae</taxon>
        <taxon>Citrus</taxon>
    </lineage>
</organism>
<keyword evidence="2" id="KW-1185">Reference proteome</keyword>
<dbReference type="Gramene" id="ESR33676">
    <property type="protein sequence ID" value="ESR33676"/>
    <property type="gene ID" value="CICLE_v10006589mg"/>
</dbReference>
<dbReference type="KEGG" id="cic:CICLE_v10006589mg"/>
<dbReference type="InParanoid" id="V4S9S1"/>
<sequence>MTTGTSLKLFAHACNQGRVMGSHNLTPTTSPIVSSQNEGHPWAMPTKFIASPPKNFLYPRPYSSKIFRISLNCLVCSKEQSRNRVVARS</sequence>
<accession>V4S9S1</accession>
<name>V4S9S1_CITCL</name>
<gene>
    <name evidence="1" type="ORF">CICLE_v10006589mg</name>
</gene>
<dbReference type="EMBL" id="KI537036">
    <property type="protein sequence ID" value="ESR33676.1"/>
    <property type="molecule type" value="Genomic_DNA"/>
</dbReference>
<evidence type="ECO:0000313" key="2">
    <source>
        <dbReference type="Proteomes" id="UP000030687"/>
    </source>
</evidence>
<proteinExistence type="predicted"/>
<dbReference type="Proteomes" id="UP000030687">
    <property type="component" value="Unassembled WGS sequence"/>
</dbReference>
<protein>
    <submittedName>
        <fullName evidence="1">Uncharacterized protein</fullName>
    </submittedName>
</protein>
<reference evidence="1 2" key="1">
    <citation type="submission" date="2013-10" db="EMBL/GenBank/DDBJ databases">
        <authorList>
            <consortium name="International Citrus Genome Consortium"/>
            <person name="Jenkins J."/>
            <person name="Schmutz J."/>
            <person name="Prochnik S."/>
            <person name="Rokhsar D."/>
            <person name="Gmitter F."/>
            <person name="Ollitrault P."/>
            <person name="Machado M."/>
            <person name="Talon M."/>
            <person name="Wincker P."/>
            <person name="Jaillon O."/>
            <person name="Morgante M."/>
        </authorList>
    </citation>
    <scope>NUCLEOTIDE SEQUENCE</scope>
    <source>
        <strain evidence="2">cv. Clemenules</strain>
    </source>
</reference>
<dbReference type="AlphaFoldDB" id="V4S9S1"/>